<dbReference type="AlphaFoldDB" id="A0A423U3N2"/>
<name>A0A423U3N2_PENVA</name>
<protein>
    <submittedName>
        <fullName evidence="3">Dehydrogenase/reductase SDR family member 11</fullName>
    </submittedName>
</protein>
<dbReference type="PRINTS" id="PR00081">
    <property type="entry name" value="GDHRDH"/>
</dbReference>
<dbReference type="PANTHER" id="PTHR43115">
    <property type="entry name" value="DEHYDROGENASE/REDUCTASE SDR FAMILY MEMBER 11"/>
    <property type="match status" value="1"/>
</dbReference>
<evidence type="ECO:0000313" key="4">
    <source>
        <dbReference type="Proteomes" id="UP000283509"/>
    </source>
</evidence>
<keyword evidence="2" id="KW-0560">Oxidoreductase</keyword>
<dbReference type="GO" id="GO:0016491">
    <property type="term" value="F:oxidoreductase activity"/>
    <property type="evidence" value="ECO:0007669"/>
    <property type="project" value="UniProtKB-KW"/>
</dbReference>
<dbReference type="STRING" id="6689.A0A423U3N2"/>
<dbReference type="PANTHER" id="PTHR43115:SF4">
    <property type="entry name" value="DEHYDROGENASE_REDUCTASE SDR FAMILY MEMBER 11"/>
    <property type="match status" value="1"/>
</dbReference>
<dbReference type="OrthoDB" id="6136459at2759"/>
<gene>
    <name evidence="3" type="ORF">C7M84_023517</name>
</gene>
<dbReference type="SUPFAM" id="SSF51735">
    <property type="entry name" value="NAD(P)-binding Rossmann-fold domains"/>
    <property type="match status" value="1"/>
</dbReference>
<sequence length="222" mass="23661">MERWVGRVALVTGASVGIGAAICRSLVGAGMKVVGAARSVEKIQALSNELSGMPGSLTAMKCDLTKDSDIMNLFTNIKQQFGGVDMATTEEWREMLDVNVVALCLCTREAVASMRERKVDDGQIIHISSMSGHRVTATPGVHFYTATKYAVTALLEGLRMELKAAKSHIRVAAVSPGMVETECSKDQKRSWAGGIQDHGVSAARGHCLFSGTHTSASSSMSR</sequence>
<organism evidence="3 4">
    <name type="scientific">Penaeus vannamei</name>
    <name type="common">Whiteleg shrimp</name>
    <name type="synonym">Litopenaeus vannamei</name>
    <dbReference type="NCBI Taxonomy" id="6689"/>
    <lineage>
        <taxon>Eukaryota</taxon>
        <taxon>Metazoa</taxon>
        <taxon>Ecdysozoa</taxon>
        <taxon>Arthropoda</taxon>
        <taxon>Crustacea</taxon>
        <taxon>Multicrustacea</taxon>
        <taxon>Malacostraca</taxon>
        <taxon>Eumalacostraca</taxon>
        <taxon>Eucarida</taxon>
        <taxon>Decapoda</taxon>
        <taxon>Dendrobranchiata</taxon>
        <taxon>Penaeoidea</taxon>
        <taxon>Penaeidae</taxon>
        <taxon>Penaeus</taxon>
    </lineage>
</organism>
<evidence type="ECO:0000256" key="1">
    <source>
        <dbReference type="ARBA" id="ARBA00006484"/>
    </source>
</evidence>
<dbReference type="InterPro" id="IPR002347">
    <property type="entry name" value="SDR_fam"/>
</dbReference>
<evidence type="ECO:0000256" key="2">
    <source>
        <dbReference type="ARBA" id="ARBA00023002"/>
    </source>
</evidence>
<dbReference type="Proteomes" id="UP000283509">
    <property type="component" value="Unassembled WGS sequence"/>
</dbReference>
<evidence type="ECO:0000313" key="3">
    <source>
        <dbReference type="EMBL" id="ROT83310.1"/>
    </source>
</evidence>
<reference evidence="3 4" key="1">
    <citation type="submission" date="2018-04" db="EMBL/GenBank/DDBJ databases">
        <authorList>
            <person name="Zhang X."/>
            <person name="Yuan J."/>
            <person name="Li F."/>
            <person name="Xiang J."/>
        </authorList>
    </citation>
    <scope>NUCLEOTIDE SEQUENCE [LARGE SCALE GENOMIC DNA]</scope>
    <source>
        <tissue evidence="3">Muscle</tissue>
    </source>
</reference>
<dbReference type="Gene3D" id="3.40.50.720">
    <property type="entry name" value="NAD(P)-binding Rossmann-like Domain"/>
    <property type="match status" value="1"/>
</dbReference>
<dbReference type="InterPro" id="IPR036291">
    <property type="entry name" value="NAD(P)-bd_dom_sf"/>
</dbReference>
<dbReference type="InterPro" id="IPR020904">
    <property type="entry name" value="Sc_DH/Rdtase_CS"/>
</dbReference>
<keyword evidence="4" id="KW-1185">Reference proteome</keyword>
<dbReference type="EMBL" id="QCYY01000703">
    <property type="protein sequence ID" value="ROT83310.1"/>
    <property type="molecule type" value="Genomic_DNA"/>
</dbReference>
<comment type="similarity">
    <text evidence="1">Belongs to the short-chain dehydrogenases/reductases (SDR) family.</text>
</comment>
<reference evidence="3 4" key="2">
    <citation type="submission" date="2019-01" db="EMBL/GenBank/DDBJ databases">
        <title>The decoding of complex shrimp genome reveals the adaptation for benthos swimmer, frequently molting mechanism and breeding impact on genome.</title>
        <authorList>
            <person name="Sun Y."/>
            <person name="Gao Y."/>
            <person name="Yu Y."/>
        </authorList>
    </citation>
    <scope>NUCLEOTIDE SEQUENCE [LARGE SCALE GENOMIC DNA]</scope>
    <source>
        <tissue evidence="3">Muscle</tissue>
    </source>
</reference>
<dbReference type="PROSITE" id="PS00061">
    <property type="entry name" value="ADH_SHORT"/>
    <property type="match status" value="1"/>
</dbReference>
<accession>A0A423U3N2</accession>
<comment type="caution">
    <text evidence="3">The sequence shown here is derived from an EMBL/GenBank/DDBJ whole genome shotgun (WGS) entry which is preliminary data.</text>
</comment>
<dbReference type="Pfam" id="PF00106">
    <property type="entry name" value="adh_short"/>
    <property type="match status" value="1"/>
</dbReference>
<proteinExistence type="inferred from homology"/>